<dbReference type="BioCyc" id="CAULO:CC0370-MONOMER"/>
<feature type="region of interest" description="Disordered" evidence="1">
    <location>
        <begin position="1"/>
        <end position="20"/>
    </location>
</feature>
<accession>Q9AB61</accession>
<dbReference type="HOGENOM" id="CLU_2022553_0_0_5"/>
<name>Q9AB61_CAUVC</name>
<evidence type="ECO:0000313" key="2">
    <source>
        <dbReference type="EMBL" id="AAK22357.1"/>
    </source>
</evidence>
<organism evidence="2 3">
    <name type="scientific">Caulobacter vibrioides (strain ATCC 19089 / CIP 103742 / CB 15)</name>
    <name type="common">Caulobacter crescentus</name>
    <dbReference type="NCBI Taxonomy" id="190650"/>
    <lineage>
        <taxon>Bacteria</taxon>
        <taxon>Pseudomonadati</taxon>
        <taxon>Pseudomonadota</taxon>
        <taxon>Alphaproteobacteria</taxon>
        <taxon>Caulobacterales</taxon>
        <taxon>Caulobacteraceae</taxon>
        <taxon>Caulobacter</taxon>
    </lineage>
</organism>
<sequence length="122" mass="13106">MGSGRSENAEDAPKRGAFPAGLIGAEPIDLAAVRQGERFSRQVTVLLKDFGAEPIEGQNRPLIVCSKARLLPSRTPARPTFWGSAALFDRPALTNPGLRPQMLCALYASPPIGTGRRNPMTH</sequence>
<dbReference type="EnsemblBacteria" id="AAK22357">
    <property type="protein sequence ID" value="AAK22357"/>
    <property type="gene ID" value="CC_0370"/>
</dbReference>
<proteinExistence type="predicted"/>
<dbReference type="KEGG" id="ccr:CC_0370"/>
<protein>
    <submittedName>
        <fullName evidence="2">Uncharacterized protein</fullName>
    </submittedName>
</protein>
<dbReference type="PIR" id="A87295">
    <property type="entry name" value="A87295"/>
</dbReference>
<dbReference type="AlphaFoldDB" id="Q9AB61"/>
<evidence type="ECO:0000256" key="1">
    <source>
        <dbReference type="SAM" id="MobiDB-lite"/>
    </source>
</evidence>
<dbReference type="Proteomes" id="UP000001816">
    <property type="component" value="Chromosome"/>
</dbReference>
<keyword evidence="3" id="KW-1185">Reference proteome</keyword>
<reference evidence="2 3" key="1">
    <citation type="journal article" date="2001" name="Proc. Natl. Acad. Sci. U.S.A.">
        <title>Complete genome sequence of Caulobacter crescentus.</title>
        <authorList>
            <person name="Nierman W.C."/>
            <person name="Feldblyum T.V."/>
            <person name="Laub M.T."/>
            <person name="Paulsen I.T."/>
            <person name="Nelson K.E."/>
            <person name="Eisen J.A."/>
            <person name="Heidelberg J.F."/>
            <person name="Alley M.R."/>
            <person name="Ohta N."/>
            <person name="Maddock J.R."/>
            <person name="Potocka I."/>
            <person name="Nelson W.C."/>
            <person name="Newton A."/>
            <person name="Stephens C."/>
            <person name="Phadke N.D."/>
            <person name="Ely B."/>
            <person name="DeBoy R.T."/>
            <person name="Dodson R.J."/>
            <person name="Durkin A.S."/>
            <person name="Gwinn M.L."/>
            <person name="Haft D.H."/>
            <person name="Kolonay J.F."/>
            <person name="Smit J."/>
            <person name="Craven M.B."/>
            <person name="Khouri H."/>
            <person name="Shetty J."/>
            <person name="Berry K."/>
            <person name="Utterback T."/>
            <person name="Tran K."/>
            <person name="Wolf A."/>
            <person name="Vamathevan J."/>
            <person name="Ermolaeva M."/>
            <person name="White O."/>
            <person name="Salzberg S.L."/>
            <person name="Venter J.C."/>
            <person name="Shapiro L."/>
            <person name="Fraser C.M."/>
        </authorList>
    </citation>
    <scope>NUCLEOTIDE SEQUENCE [LARGE SCALE GENOMIC DNA]</scope>
    <source>
        <strain evidence="3">ATCC 19089 / CB15</strain>
    </source>
</reference>
<gene>
    <name evidence="2" type="ordered locus">CC_0370</name>
</gene>
<dbReference type="EMBL" id="AE005673">
    <property type="protein sequence ID" value="AAK22357.1"/>
    <property type="molecule type" value="Genomic_DNA"/>
</dbReference>
<dbReference type="STRING" id="190650.CC_0370"/>
<evidence type="ECO:0000313" key="3">
    <source>
        <dbReference type="Proteomes" id="UP000001816"/>
    </source>
</evidence>